<feature type="domain" description="NadR/Ttd14 AAA" evidence="1">
    <location>
        <begin position="2"/>
        <end position="149"/>
    </location>
</feature>
<dbReference type="InterPro" id="IPR038727">
    <property type="entry name" value="NadR/Ttd14_AAA_dom"/>
</dbReference>
<dbReference type="EMBL" id="JAVIZQ010000001">
    <property type="protein sequence ID" value="MDR6142938.1"/>
    <property type="molecule type" value="Genomic_DNA"/>
</dbReference>
<sequence length="177" mass="18900">MRIVVSGTHASGKSTLISDFRAAHPEYTVLGDPFDDVESGAPTGAASFVAQRRVTVSRLRESARESSVISERGPVDFLAYLTALEMLGRGDGALLSRAQELVETSMAHIDLVAVVPLDLRHPIDVPDDEDPALREAMESALLDALDDLERAGDAPPIVTLTGNPQERLAQLEMAAGL</sequence>
<evidence type="ECO:0000259" key="1">
    <source>
        <dbReference type="Pfam" id="PF13521"/>
    </source>
</evidence>
<gene>
    <name evidence="2" type="ORF">QE375_002492</name>
</gene>
<dbReference type="InterPro" id="IPR027417">
    <property type="entry name" value="P-loop_NTPase"/>
</dbReference>
<keyword evidence="3" id="KW-1185">Reference proteome</keyword>
<dbReference type="Pfam" id="PF13521">
    <property type="entry name" value="AAA_28"/>
    <property type="match status" value="1"/>
</dbReference>
<dbReference type="SUPFAM" id="SSF52540">
    <property type="entry name" value="P-loop containing nucleoside triphosphate hydrolases"/>
    <property type="match status" value="1"/>
</dbReference>
<protein>
    <recommendedName>
        <fullName evidence="1">NadR/Ttd14 AAA domain-containing protein</fullName>
    </recommendedName>
</protein>
<proteinExistence type="predicted"/>
<evidence type="ECO:0000313" key="2">
    <source>
        <dbReference type="EMBL" id="MDR6142938.1"/>
    </source>
</evidence>
<name>A0ABU1HSB5_9MICO</name>
<accession>A0ABU1HSB5</accession>
<organism evidence="2 3">
    <name type="scientific">Microbacterium foliorum</name>
    <dbReference type="NCBI Taxonomy" id="104336"/>
    <lineage>
        <taxon>Bacteria</taxon>
        <taxon>Bacillati</taxon>
        <taxon>Actinomycetota</taxon>
        <taxon>Actinomycetes</taxon>
        <taxon>Micrococcales</taxon>
        <taxon>Microbacteriaceae</taxon>
        <taxon>Microbacterium</taxon>
    </lineage>
</organism>
<dbReference type="Proteomes" id="UP001249291">
    <property type="component" value="Unassembled WGS sequence"/>
</dbReference>
<dbReference type="Gene3D" id="3.40.50.300">
    <property type="entry name" value="P-loop containing nucleotide triphosphate hydrolases"/>
    <property type="match status" value="1"/>
</dbReference>
<comment type="caution">
    <text evidence="2">The sequence shown here is derived from an EMBL/GenBank/DDBJ whole genome shotgun (WGS) entry which is preliminary data.</text>
</comment>
<evidence type="ECO:0000313" key="3">
    <source>
        <dbReference type="Proteomes" id="UP001249291"/>
    </source>
</evidence>
<reference evidence="2 3" key="1">
    <citation type="submission" date="2023-08" db="EMBL/GenBank/DDBJ databases">
        <title>Functional and genomic diversity of the sorghum phyllosphere microbiome.</title>
        <authorList>
            <person name="Shade A."/>
        </authorList>
    </citation>
    <scope>NUCLEOTIDE SEQUENCE [LARGE SCALE GENOMIC DNA]</scope>
    <source>
        <strain evidence="2 3">SORGH_AS_0445</strain>
    </source>
</reference>